<feature type="transmembrane region" description="Helical" evidence="1">
    <location>
        <begin position="165"/>
        <end position="184"/>
    </location>
</feature>
<evidence type="ECO:0000256" key="1">
    <source>
        <dbReference type="SAM" id="Phobius"/>
    </source>
</evidence>
<dbReference type="AlphaFoldDB" id="A0A426YSM6"/>
<dbReference type="InterPro" id="IPR000326">
    <property type="entry name" value="PAP2/HPO"/>
</dbReference>
<dbReference type="SMART" id="SM00014">
    <property type="entry name" value="acidPPc"/>
    <property type="match status" value="1"/>
</dbReference>
<dbReference type="Pfam" id="PF01569">
    <property type="entry name" value="PAP2"/>
    <property type="match status" value="1"/>
</dbReference>
<evidence type="ECO:0000259" key="2">
    <source>
        <dbReference type="SMART" id="SM00014"/>
    </source>
</evidence>
<proteinExistence type="predicted"/>
<keyword evidence="1" id="KW-1133">Transmembrane helix</keyword>
<feature type="domain" description="Phosphatidic acid phosphatase type 2/haloperoxidase" evidence="2">
    <location>
        <begin position="78"/>
        <end position="215"/>
    </location>
</feature>
<keyword evidence="1" id="KW-0472">Membrane</keyword>
<comment type="caution">
    <text evidence="3">The sequence shown here is derived from an EMBL/GenBank/DDBJ whole genome shotgun (WGS) entry which is preliminary data.</text>
</comment>
<dbReference type="PANTHER" id="PTHR14969">
    <property type="entry name" value="SPHINGOSINE-1-PHOSPHATE PHOSPHOHYDROLASE"/>
    <property type="match status" value="1"/>
</dbReference>
<gene>
    <name evidence="3" type="ORF">B296_00039061</name>
</gene>
<dbReference type="GO" id="GO:0042392">
    <property type="term" value="F:sphingosine-1-phosphate phosphatase activity"/>
    <property type="evidence" value="ECO:0007669"/>
    <property type="project" value="TreeGrafter"/>
</dbReference>
<reference evidence="3 4" key="1">
    <citation type="journal article" date="2014" name="Agronomy (Basel)">
        <title>A Draft Genome Sequence for Ensete ventricosum, the Drought-Tolerant Tree Against Hunger.</title>
        <authorList>
            <person name="Harrison J."/>
            <person name="Moore K.A."/>
            <person name="Paszkiewicz K."/>
            <person name="Jones T."/>
            <person name="Grant M."/>
            <person name="Ambacheew D."/>
            <person name="Muzemil S."/>
            <person name="Studholme D.J."/>
        </authorList>
    </citation>
    <scope>NUCLEOTIDE SEQUENCE [LARGE SCALE GENOMIC DNA]</scope>
</reference>
<sequence length="220" mass="24042">MAADAPTSAAASAVAARPSILRRFVALDTALSLRIHSLCRPVPRPFLKALEISGDGRFWFPIPIALLPLSSAFGAAYSLFLGLLLGSLLDLLLVGLIKHLVRRPRPVYNKGMSLTFAVDHWSFPSGHSSRVFFIAAFLRLSSASLLRVLLLDGRVAPARRWIEDYYHGDLAELLVSIVSIWSVATSASRVLLGRHFVLDVISGAFLGVLEALLVLYFLHL</sequence>
<dbReference type="Gene3D" id="1.20.144.10">
    <property type="entry name" value="Phosphatidic acid phosphatase type 2/haloperoxidase"/>
    <property type="match status" value="1"/>
</dbReference>
<evidence type="ECO:0000313" key="3">
    <source>
        <dbReference type="EMBL" id="RRT54724.1"/>
    </source>
</evidence>
<protein>
    <recommendedName>
        <fullName evidence="2">Phosphatidic acid phosphatase type 2/haloperoxidase domain-containing protein</fullName>
    </recommendedName>
</protein>
<dbReference type="EMBL" id="AMZH03010459">
    <property type="protein sequence ID" value="RRT54724.1"/>
    <property type="molecule type" value="Genomic_DNA"/>
</dbReference>
<accession>A0A426YSM6</accession>
<name>A0A426YSM6_ENSVE</name>
<keyword evidence="1" id="KW-0812">Transmembrane</keyword>
<feature type="transmembrane region" description="Helical" evidence="1">
    <location>
        <begin position="196"/>
        <end position="218"/>
    </location>
</feature>
<dbReference type="PANTHER" id="PTHR14969:SF13">
    <property type="entry name" value="AT30094P"/>
    <property type="match status" value="1"/>
</dbReference>
<dbReference type="InterPro" id="IPR036938">
    <property type="entry name" value="PAP2/HPO_sf"/>
</dbReference>
<evidence type="ECO:0000313" key="4">
    <source>
        <dbReference type="Proteomes" id="UP000287651"/>
    </source>
</evidence>
<organism evidence="3 4">
    <name type="scientific">Ensete ventricosum</name>
    <name type="common">Abyssinian banana</name>
    <name type="synonym">Musa ensete</name>
    <dbReference type="NCBI Taxonomy" id="4639"/>
    <lineage>
        <taxon>Eukaryota</taxon>
        <taxon>Viridiplantae</taxon>
        <taxon>Streptophyta</taxon>
        <taxon>Embryophyta</taxon>
        <taxon>Tracheophyta</taxon>
        <taxon>Spermatophyta</taxon>
        <taxon>Magnoliopsida</taxon>
        <taxon>Liliopsida</taxon>
        <taxon>Zingiberales</taxon>
        <taxon>Musaceae</taxon>
        <taxon>Ensete</taxon>
    </lineage>
</organism>
<feature type="transmembrane region" description="Helical" evidence="1">
    <location>
        <begin position="75"/>
        <end position="97"/>
    </location>
</feature>
<dbReference type="SUPFAM" id="SSF48317">
    <property type="entry name" value="Acid phosphatase/Vanadium-dependent haloperoxidase"/>
    <property type="match status" value="1"/>
</dbReference>
<dbReference type="Proteomes" id="UP000287651">
    <property type="component" value="Unassembled WGS sequence"/>
</dbReference>